<keyword evidence="1" id="KW-0472">Membrane</keyword>
<dbReference type="EMBL" id="BSPG01000001">
    <property type="protein sequence ID" value="GLS42416.1"/>
    <property type="molecule type" value="Genomic_DNA"/>
</dbReference>
<keyword evidence="1" id="KW-0812">Transmembrane</keyword>
<evidence type="ECO:0008006" key="4">
    <source>
        <dbReference type="Google" id="ProtNLM"/>
    </source>
</evidence>
<accession>A0ABQ6CY69</accession>
<evidence type="ECO:0000313" key="2">
    <source>
        <dbReference type="EMBL" id="GLS42416.1"/>
    </source>
</evidence>
<comment type="caution">
    <text evidence="2">The sequence shown here is derived from an EMBL/GenBank/DDBJ whole genome shotgun (WGS) entry which is preliminary data.</text>
</comment>
<keyword evidence="1" id="KW-1133">Transmembrane helix</keyword>
<gene>
    <name evidence="2" type="ORF">GCM10007884_04010</name>
</gene>
<name>A0ABQ6CY69_9HYPH</name>
<organism evidence="2 3">
    <name type="scientific">Methylobacterium brachythecii</name>
    <dbReference type="NCBI Taxonomy" id="1176177"/>
    <lineage>
        <taxon>Bacteria</taxon>
        <taxon>Pseudomonadati</taxon>
        <taxon>Pseudomonadota</taxon>
        <taxon>Alphaproteobacteria</taxon>
        <taxon>Hyphomicrobiales</taxon>
        <taxon>Methylobacteriaceae</taxon>
        <taxon>Methylobacterium</taxon>
    </lineage>
</organism>
<protein>
    <recommendedName>
        <fullName evidence="4">Transmembrane protein</fullName>
    </recommendedName>
</protein>
<reference evidence="3" key="1">
    <citation type="journal article" date="2019" name="Int. J. Syst. Evol. Microbiol.">
        <title>The Global Catalogue of Microorganisms (GCM) 10K type strain sequencing project: providing services to taxonomists for standard genome sequencing and annotation.</title>
        <authorList>
            <consortium name="The Broad Institute Genomics Platform"/>
            <consortium name="The Broad Institute Genome Sequencing Center for Infectious Disease"/>
            <person name="Wu L."/>
            <person name="Ma J."/>
        </authorList>
    </citation>
    <scope>NUCLEOTIDE SEQUENCE [LARGE SCALE GENOMIC DNA]</scope>
    <source>
        <strain evidence="3">NBRC 107710</strain>
    </source>
</reference>
<proteinExistence type="predicted"/>
<evidence type="ECO:0000256" key="1">
    <source>
        <dbReference type="SAM" id="Phobius"/>
    </source>
</evidence>
<keyword evidence="3" id="KW-1185">Reference proteome</keyword>
<sequence length="129" mass="13723">MREKLHSRFRATLAMPRGTLRVVLRLLGPSIMRRLLTGGIKAILAIAALSTAAHWALRIQRDPAAPASAAAMAAIPDPVTTGSITPRKVERVQAVAQPVTQGLDQGHLLKLISGAAPEKKAQKSVVAKR</sequence>
<feature type="transmembrane region" description="Helical" evidence="1">
    <location>
        <begin position="35"/>
        <end position="57"/>
    </location>
</feature>
<dbReference type="Proteomes" id="UP001156881">
    <property type="component" value="Unassembled WGS sequence"/>
</dbReference>
<evidence type="ECO:0000313" key="3">
    <source>
        <dbReference type="Proteomes" id="UP001156881"/>
    </source>
</evidence>